<gene>
    <name evidence="7" type="ORF">BDD14_1378</name>
</gene>
<dbReference type="Pfam" id="PF13440">
    <property type="entry name" value="Polysacc_synt_3"/>
    <property type="match status" value="1"/>
</dbReference>
<feature type="transmembrane region" description="Helical" evidence="6">
    <location>
        <begin position="425"/>
        <end position="445"/>
    </location>
</feature>
<feature type="transmembrane region" description="Helical" evidence="6">
    <location>
        <begin position="118"/>
        <end position="140"/>
    </location>
</feature>
<proteinExistence type="predicted"/>
<reference evidence="7 8" key="1">
    <citation type="submission" date="2019-02" db="EMBL/GenBank/DDBJ databases">
        <title>Genomic Encyclopedia of Archaeal and Bacterial Type Strains, Phase II (KMG-II): from individual species to whole genera.</title>
        <authorList>
            <person name="Goeker M."/>
        </authorList>
    </citation>
    <scope>NUCLEOTIDE SEQUENCE [LARGE SCALE GENOMIC DNA]</scope>
    <source>
        <strain evidence="7 8">DSM 18101</strain>
    </source>
</reference>
<keyword evidence="8" id="KW-1185">Reference proteome</keyword>
<keyword evidence="5 6" id="KW-0472">Membrane</keyword>
<dbReference type="CDD" id="cd13125">
    <property type="entry name" value="MATE_like_10"/>
    <property type="match status" value="1"/>
</dbReference>
<evidence type="ECO:0000256" key="4">
    <source>
        <dbReference type="ARBA" id="ARBA00022989"/>
    </source>
</evidence>
<dbReference type="InterPro" id="IPR050833">
    <property type="entry name" value="Poly_Biosynth_Transport"/>
</dbReference>
<sequence>MATIPCSNSIDETSQGATVHDTEVIPKKSTHGQILKSSALVGGSSLLNIGVGIVRTKAMAMLLGPAGFGLFGLYNSVANITQTLAGMGVNSSGVRQIADAASSGDEERVARTTVVLRLVSIFLGVLGAAFLIVFSAQVSAVTFGSRQNASEISLLSIVVFLMLISVGQSALIQGTRRIADLARMNTFGAISATLFSIPLVYFFHEKGVVPALVAVAAMTLLSSWWYSRKIQIKSLNLNIPAMWQEISVLLKLGFAFMSSGLMTMGVAYVVRLTVLRKVGFEATGLYQSAWTLGGLYVGFILQAMGADFYPRLTAAANDDNECNRLVNEQTEIGVLLAGPGVLATLTFAPLVLGIFYSARFIEAVSILRWLTLGTVLQVITWPIGFIVIAKAKQKLFFLCETAWAGISLILAWMCVSTFGLTGAGIAFFGSYIFHGVMMYIVVRRLTGFGWSTENRRILLLYLPLISIVFGCFYWLPFIPALCIGSTAVILSSIYSIRALMNLVSLDKIHPFLRRITDLISSVMPGAKKSES</sequence>
<evidence type="ECO:0000256" key="5">
    <source>
        <dbReference type="ARBA" id="ARBA00023136"/>
    </source>
</evidence>
<evidence type="ECO:0000256" key="1">
    <source>
        <dbReference type="ARBA" id="ARBA00004651"/>
    </source>
</evidence>
<name>A0A4Q7YR52_9BACT</name>
<protein>
    <submittedName>
        <fullName evidence="7">PST family polysaccharide transporter</fullName>
    </submittedName>
</protein>
<feature type="transmembrane region" description="Helical" evidence="6">
    <location>
        <begin position="457"/>
        <end position="477"/>
    </location>
</feature>
<evidence type="ECO:0000256" key="3">
    <source>
        <dbReference type="ARBA" id="ARBA00022692"/>
    </source>
</evidence>
<feature type="transmembrane region" description="Helical" evidence="6">
    <location>
        <begin position="395"/>
        <end position="419"/>
    </location>
</feature>
<dbReference type="PANTHER" id="PTHR30250:SF11">
    <property type="entry name" value="O-ANTIGEN TRANSPORTER-RELATED"/>
    <property type="match status" value="1"/>
</dbReference>
<comment type="subcellular location">
    <subcellularLocation>
        <location evidence="1">Cell membrane</location>
        <topology evidence="1">Multi-pass membrane protein</topology>
    </subcellularLocation>
</comment>
<dbReference type="PANTHER" id="PTHR30250">
    <property type="entry name" value="PST FAMILY PREDICTED COLANIC ACID TRANSPORTER"/>
    <property type="match status" value="1"/>
</dbReference>
<dbReference type="OrthoDB" id="9769862at2"/>
<feature type="transmembrane region" description="Helical" evidence="6">
    <location>
        <begin position="290"/>
        <end position="309"/>
    </location>
</feature>
<dbReference type="InterPro" id="IPR044550">
    <property type="entry name" value="WzxE"/>
</dbReference>
<feature type="transmembrane region" description="Helical" evidence="6">
    <location>
        <begin position="184"/>
        <end position="203"/>
    </location>
</feature>
<feature type="transmembrane region" description="Helical" evidence="6">
    <location>
        <begin position="483"/>
        <end position="505"/>
    </location>
</feature>
<dbReference type="RefSeq" id="WP_130418108.1">
    <property type="nucleotide sequence ID" value="NZ_SHKW01000001.1"/>
</dbReference>
<accession>A0A4Q7YR52</accession>
<keyword evidence="3 6" id="KW-0812">Transmembrane</keyword>
<feature type="transmembrane region" description="Helical" evidence="6">
    <location>
        <begin position="334"/>
        <end position="357"/>
    </location>
</feature>
<keyword evidence="2" id="KW-1003">Cell membrane</keyword>
<evidence type="ECO:0000256" key="2">
    <source>
        <dbReference type="ARBA" id="ARBA00022475"/>
    </source>
</evidence>
<evidence type="ECO:0000256" key="6">
    <source>
        <dbReference type="SAM" id="Phobius"/>
    </source>
</evidence>
<evidence type="ECO:0000313" key="7">
    <source>
        <dbReference type="EMBL" id="RZU39968.1"/>
    </source>
</evidence>
<dbReference type="Proteomes" id="UP000292958">
    <property type="component" value="Unassembled WGS sequence"/>
</dbReference>
<evidence type="ECO:0000313" key="8">
    <source>
        <dbReference type="Proteomes" id="UP000292958"/>
    </source>
</evidence>
<dbReference type="GO" id="GO:0005886">
    <property type="term" value="C:plasma membrane"/>
    <property type="evidence" value="ECO:0007669"/>
    <property type="project" value="UniProtKB-SubCell"/>
</dbReference>
<comment type="caution">
    <text evidence="7">The sequence shown here is derived from an EMBL/GenBank/DDBJ whole genome shotgun (WGS) entry which is preliminary data.</text>
</comment>
<feature type="transmembrane region" description="Helical" evidence="6">
    <location>
        <begin position="152"/>
        <end position="172"/>
    </location>
</feature>
<dbReference type="EMBL" id="SHKW01000001">
    <property type="protein sequence ID" value="RZU39968.1"/>
    <property type="molecule type" value="Genomic_DNA"/>
</dbReference>
<keyword evidence="4 6" id="KW-1133">Transmembrane helix</keyword>
<dbReference type="GO" id="GO:0009246">
    <property type="term" value="P:enterobacterial common antigen biosynthetic process"/>
    <property type="evidence" value="ECO:0007669"/>
    <property type="project" value="InterPro"/>
</dbReference>
<organism evidence="7 8">
    <name type="scientific">Edaphobacter modestus</name>
    <dbReference type="NCBI Taxonomy" id="388466"/>
    <lineage>
        <taxon>Bacteria</taxon>
        <taxon>Pseudomonadati</taxon>
        <taxon>Acidobacteriota</taxon>
        <taxon>Terriglobia</taxon>
        <taxon>Terriglobales</taxon>
        <taxon>Acidobacteriaceae</taxon>
        <taxon>Edaphobacter</taxon>
    </lineage>
</organism>
<dbReference type="AlphaFoldDB" id="A0A4Q7YR52"/>
<feature type="transmembrane region" description="Helical" evidence="6">
    <location>
        <begin position="248"/>
        <end position="270"/>
    </location>
</feature>
<feature type="transmembrane region" description="Helical" evidence="6">
    <location>
        <begin position="209"/>
        <end position="227"/>
    </location>
</feature>
<feature type="transmembrane region" description="Helical" evidence="6">
    <location>
        <begin position="369"/>
        <end position="388"/>
    </location>
</feature>